<keyword evidence="3" id="KW-0812">Transmembrane</keyword>
<protein>
    <recommendedName>
        <fullName evidence="4">MPBQ/MBSQ family SAM-binding methyltransferase profile domain-containing protein</fullName>
    </recommendedName>
</protein>
<dbReference type="Gene3D" id="3.40.50.150">
    <property type="entry name" value="Vaccinia Virus protein VP39"/>
    <property type="match status" value="1"/>
</dbReference>
<feature type="region of interest" description="Disordered" evidence="2">
    <location>
        <begin position="1"/>
        <end position="21"/>
    </location>
</feature>
<keyword evidence="3" id="KW-0472">Membrane</keyword>
<organism evidence="5">
    <name type="scientific">Spirodela intermedia</name>
    <name type="common">Intermediate duckweed</name>
    <dbReference type="NCBI Taxonomy" id="51605"/>
    <lineage>
        <taxon>Eukaryota</taxon>
        <taxon>Viridiplantae</taxon>
        <taxon>Streptophyta</taxon>
        <taxon>Embryophyta</taxon>
        <taxon>Tracheophyta</taxon>
        <taxon>Spermatophyta</taxon>
        <taxon>Magnoliopsida</taxon>
        <taxon>Liliopsida</taxon>
        <taxon>Araceae</taxon>
        <taxon>Lemnoideae</taxon>
        <taxon>Spirodela</taxon>
    </lineage>
</organism>
<evidence type="ECO:0000259" key="4">
    <source>
        <dbReference type="PROSITE" id="PS51734"/>
    </source>
</evidence>
<dbReference type="GO" id="GO:0051741">
    <property type="term" value="F:2-methyl-6-phytyl-1,4-benzoquinone methyltransferase activity"/>
    <property type="evidence" value="ECO:0007669"/>
    <property type="project" value="InterPro"/>
</dbReference>
<reference evidence="5 6" key="1">
    <citation type="submission" date="2019-12" db="EMBL/GenBank/DDBJ databases">
        <authorList>
            <person name="Scholz U."/>
            <person name="Mascher M."/>
            <person name="Fiebig A."/>
        </authorList>
    </citation>
    <scope>NUCLEOTIDE SEQUENCE</scope>
</reference>
<evidence type="ECO:0000256" key="1">
    <source>
        <dbReference type="PROSITE-ProRule" id="PRU01069"/>
    </source>
</evidence>
<dbReference type="GO" id="GO:0032259">
    <property type="term" value="P:methylation"/>
    <property type="evidence" value="ECO:0007669"/>
    <property type="project" value="UniProtKB-UniRule"/>
</dbReference>
<evidence type="ECO:0000313" key="6">
    <source>
        <dbReference type="Proteomes" id="UP001189122"/>
    </source>
</evidence>
<dbReference type="CDD" id="cd02440">
    <property type="entry name" value="AdoMet_MTases"/>
    <property type="match status" value="1"/>
</dbReference>
<feature type="transmembrane region" description="Helical" evidence="3">
    <location>
        <begin position="206"/>
        <end position="228"/>
    </location>
</feature>
<dbReference type="InterPro" id="IPR041698">
    <property type="entry name" value="Methyltransf_25"/>
</dbReference>
<keyword evidence="1" id="KW-0808">Transferase</keyword>
<gene>
    <name evidence="5" type="ORF">SI7747_04005051</name>
</gene>
<dbReference type="EMBL" id="CACRZD030000004">
    <property type="protein sequence ID" value="CAA6658607.1"/>
    <property type="molecule type" value="Genomic_DNA"/>
</dbReference>
<proteinExistence type="inferred from homology"/>
<dbReference type="PANTHER" id="PTHR44516:SF11">
    <property type="entry name" value="2-METHYL-6-PHYTYL-1,4-HYDROQUINONE METHYLTRANSFERASE 2, CHLOROPLASTIC"/>
    <property type="match status" value="1"/>
</dbReference>
<evidence type="ECO:0000313" key="5">
    <source>
        <dbReference type="EMBL" id="CAA2618884.1"/>
    </source>
</evidence>
<keyword evidence="1" id="KW-0949">S-adenosyl-L-methionine</keyword>
<evidence type="ECO:0000256" key="2">
    <source>
        <dbReference type="SAM" id="MobiDB-lite"/>
    </source>
</evidence>
<dbReference type="Proteomes" id="UP001189122">
    <property type="component" value="Unassembled WGS sequence"/>
</dbReference>
<keyword evidence="3" id="KW-1133">Transmembrane helix</keyword>
<keyword evidence="1" id="KW-0489">Methyltransferase</keyword>
<feature type="compositionally biased region" description="Polar residues" evidence="2">
    <location>
        <begin position="1"/>
        <end position="14"/>
    </location>
</feature>
<dbReference type="PROSITE" id="PS51734">
    <property type="entry name" value="SAM_MPBQ_MSBQ_MT"/>
    <property type="match status" value="1"/>
</dbReference>
<dbReference type="InterPro" id="IPR029063">
    <property type="entry name" value="SAM-dependent_MTases_sf"/>
</dbReference>
<keyword evidence="6" id="KW-1185">Reference proteome</keyword>
<feature type="domain" description="MPBQ/MBSQ family SAM-binding methyltransferase profile" evidence="4">
    <location>
        <begin position="1"/>
        <end position="177"/>
    </location>
</feature>
<dbReference type="InterPro" id="IPR031164">
    <property type="entry name" value="SAM_MPBQ_MSBQ_MT"/>
</dbReference>
<dbReference type="Pfam" id="PF13649">
    <property type="entry name" value="Methyltransf_25"/>
    <property type="match status" value="1"/>
</dbReference>
<comment type="similarity">
    <text evidence="1">Belongs to the class I-like SAM-binding methyltransferase superfamily. MPBQ/MBSQ MT family.</text>
</comment>
<evidence type="ECO:0000256" key="3">
    <source>
        <dbReference type="SAM" id="Phobius"/>
    </source>
</evidence>
<feature type="region of interest" description="SAM motif II" evidence="1">
    <location>
        <begin position="78"/>
        <end position="91"/>
    </location>
</feature>
<dbReference type="InterPro" id="IPR044649">
    <property type="entry name" value="MPBQ/MSBQ_MT"/>
</dbReference>
<dbReference type="EMBL" id="LR743591">
    <property type="protein sequence ID" value="CAA2618884.1"/>
    <property type="molecule type" value="Genomic_DNA"/>
</dbReference>
<name>A0A7I8INQ2_SPIIN</name>
<sequence>MASKLSQVASQTRPMQHKKWPSGRTYATVKLRVLDVGGGTGYSTLGIVKHVDPENVTILDQSTHQLEKAREKEALKKCTIIEGDAENLPFPTDYADRYISAGWVLKPGGLACVIGPLYPTFWLSRFFADSWMLFPKKEEYISWFRNAGFEDIKVEIESPKWYRGTLRHGVIMGCWVTGVKKASGDSPLKLGPKSNTIHNSEGTLSFLARLIPGSFAAAYFVLISNYMWIKDMIYPKGVDI</sequence>
<dbReference type="SUPFAM" id="SSF53335">
    <property type="entry name" value="S-adenosyl-L-methionine-dependent methyltransferases"/>
    <property type="match status" value="1"/>
</dbReference>
<feature type="region of interest" description="SAM motif I" evidence="1">
    <location>
        <begin position="33"/>
        <end position="42"/>
    </location>
</feature>
<dbReference type="AlphaFoldDB" id="A0A7I8INQ2"/>
<feature type="region of interest" description="SAM motif III" evidence="1">
    <location>
        <begin position="103"/>
        <end position="116"/>
    </location>
</feature>
<dbReference type="PANTHER" id="PTHR44516">
    <property type="entry name" value="2-METHYL-6-PHYTYL-1,4-HYDROQUINONE METHYLTRANSFERASE, CHLOROPLASTIC"/>
    <property type="match status" value="1"/>
</dbReference>
<accession>A0A7I8INQ2</accession>